<reference evidence="3 4" key="1">
    <citation type="submission" date="2017-08" db="EMBL/GenBank/DDBJ databases">
        <title>Acidophilic green algal genome provides insights into adaptation to an acidic environment.</title>
        <authorList>
            <person name="Hirooka S."/>
            <person name="Hirose Y."/>
            <person name="Kanesaki Y."/>
            <person name="Higuchi S."/>
            <person name="Fujiwara T."/>
            <person name="Onuma R."/>
            <person name="Era A."/>
            <person name="Ohbayashi R."/>
            <person name="Uzuka A."/>
            <person name="Nozaki H."/>
            <person name="Yoshikawa H."/>
            <person name="Miyagishima S.Y."/>
        </authorList>
    </citation>
    <scope>NUCLEOTIDE SEQUENCE [LARGE SCALE GENOMIC DNA]</scope>
    <source>
        <strain evidence="3 4">NIES-2499</strain>
    </source>
</reference>
<accession>A0A250WTP6</accession>
<dbReference type="SMART" id="SM00268">
    <property type="entry name" value="ACTIN"/>
    <property type="match status" value="1"/>
</dbReference>
<evidence type="ECO:0000256" key="1">
    <source>
        <dbReference type="ARBA" id="ARBA00006752"/>
    </source>
</evidence>
<dbReference type="STRING" id="1157962.A0A250WTP6"/>
<name>A0A250WTP6_9CHLO</name>
<protein>
    <submittedName>
        <fullName evidence="3">Uncharacterized protein</fullName>
    </submittedName>
</protein>
<dbReference type="PANTHER" id="PTHR11937">
    <property type="entry name" value="ACTIN"/>
    <property type="match status" value="1"/>
</dbReference>
<dbReference type="Gene3D" id="3.30.420.40">
    <property type="match status" value="2"/>
</dbReference>
<dbReference type="AlphaFoldDB" id="A0A250WTP6"/>
<dbReference type="OrthoDB" id="5132116at2759"/>
<dbReference type="PRINTS" id="PR00190">
    <property type="entry name" value="ACTIN"/>
</dbReference>
<comment type="similarity">
    <text evidence="1 2">Belongs to the actin family.</text>
</comment>
<comment type="caution">
    <text evidence="3">The sequence shown here is derived from an EMBL/GenBank/DDBJ whole genome shotgun (WGS) entry which is preliminary data.</text>
</comment>
<proteinExistence type="inferred from homology"/>
<sequence length="386" mass="42851">MLDKLTEDVNSLTLDQLCNGRASAVVVLDNGSKYIRAGLAGHECPTAVLQTLRPPVQGKEHCQSKSINNNQACEAYPIKYGFIRDWDTMNSLWDSVFNESLNLDASTSKLLISEPNSNTEASRLKMLEHMFEGFSFSSVSLHPQAALTLYSEGLQSGVVVESGELCTQTASIVDGMMFPSASKFMHVGGQHLSEYLLQLLQLGGHTLNSASDVDLVCKIKESICFITTNFKRDMKLAQETTYLMHSYTLPDGQRIRLGEERFLVAEAVLDPALIHKEDCGLADLIYDSIKEVDVENRRKLLASIVLSGGNSMFKNLPSRLEEELESKFSSHNCKGLKVLASNNRQNSIFRGGSVIADVMLDQPHFWISKSEYEECPRRSLKKLVTG</sequence>
<dbReference type="SUPFAM" id="SSF53067">
    <property type="entry name" value="Actin-like ATPase domain"/>
    <property type="match status" value="2"/>
</dbReference>
<dbReference type="InterPro" id="IPR004001">
    <property type="entry name" value="Actin_CS"/>
</dbReference>
<dbReference type="Gene3D" id="3.90.640.10">
    <property type="entry name" value="Actin, Chain A, domain 4"/>
    <property type="match status" value="1"/>
</dbReference>
<evidence type="ECO:0000313" key="3">
    <source>
        <dbReference type="EMBL" id="GAX74197.1"/>
    </source>
</evidence>
<evidence type="ECO:0000256" key="2">
    <source>
        <dbReference type="RuleBase" id="RU000487"/>
    </source>
</evidence>
<organism evidence="3 4">
    <name type="scientific">Chlamydomonas eustigma</name>
    <dbReference type="NCBI Taxonomy" id="1157962"/>
    <lineage>
        <taxon>Eukaryota</taxon>
        <taxon>Viridiplantae</taxon>
        <taxon>Chlorophyta</taxon>
        <taxon>core chlorophytes</taxon>
        <taxon>Chlorophyceae</taxon>
        <taxon>CS clade</taxon>
        <taxon>Chlamydomonadales</taxon>
        <taxon>Chlamydomonadaceae</taxon>
        <taxon>Chlamydomonas</taxon>
    </lineage>
</organism>
<gene>
    <name evidence="3" type="ORF">CEUSTIGMA_g1646.t1</name>
</gene>
<dbReference type="Pfam" id="PF00022">
    <property type="entry name" value="Actin"/>
    <property type="match status" value="1"/>
</dbReference>
<evidence type="ECO:0000313" key="4">
    <source>
        <dbReference type="Proteomes" id="UP000232323"/>
    </source>
</evidence>
<dbReference type="InterPro" id="IPR043129">
    <property type="entry name" value="ATPase_NBD"/>
</dbReference>
<dbReference type="EMBL" id="BEGY01000006">
    <property type="protein sequence ID" value="GAX74197.1"/>
    <property type="molecule type" value="Genomic_DNA"/>
</dbReference>
<dbReference type="Proteomes" id="UP000232323">
    <property type="component" value="Unassembled WGS sequence"/>
</dbReference>
<dbReference type="PROSITE" id="PS00432">
    <property type="entry name" value="ACTINS_2"/>
    <property type="match status" value="1"/>
</dbReference>
<keyword evidence="4" id="KW-1185">Reference proteome</keyword>
<dbReference type="InterPro" id="IPR004000">
    <property type="entry name" value="Actin"/>
</dbReference>